<proteinExistence type="predicted"/>
<organism evidence="5 6">
    <name type="scientific">Prosthecobacter vanneervenii</name>
    <dbReference type="NCBI Taxonomy" id="48466"/>
    <lineage>
        <taxon>Bacteria</taxon>
        <taxon>Pseudomonadati</taxon>
        <taxon>Verrucomicrobiota</taxon>
        <taxon>Verrucomicrobiia</taxon>
        <taxon>Verrucomicrobiales</taxon>
        <taxon>Verrucomicrobiaceae</taxon>
        <taxon>Prosthecobacter</taxon>
    </lineage>
</organism>
<dbReference type="Proteomes" id="UP000590740">
    <property type="component" value="Unassembled WGS sequence"/>
</dbReference>
<dbReference type="PROSITE" id="PS50005">
    <property type="entry name" value="TPR"/>
    <property type="match status" value="2"/>
</dbReference>
<dbReference type="InterPro" id="IPR013105">
    <property type="entry name" value="TPR_2"/>
</dbReference>
<reference evidence="5 6" key="1">
    <citation type="submission" date="2020-08" db="EMBL/GenBank/DDBJ databases">
        <title>Genomic Encyclopedia of Type Strains, Phase IV (KMG-IV): sequencing the most valuable type-strain genomes for metagenomic binning, comparative biology and taxonomic classification.</title>
        <authorList>
            <person name="Goeker M."/>
        </authorList>
    </citation>
    <scope>NUCLEOTIDE SEQUENCE [LARGE SCALE GENOMIC DNA]</scope>
    <source>
        <strain evidence="5 6">DSM 12252</strain>
    </source>
</reference>
<protein>
    <submittedName>
        <fullName evidence="5">Tetratricopeptide (TPR) repeat protein</fullName>
    </submittedName>
</protein>
<evidence type="ECO:0000313" key="5">
    <source>
        <dbReference type="EMBL" id="MBB5033946.1"/>
    </source>
</evidence>
<feature type="repeat" description="TPR" evidence="3">
    <location>
        <begin position="48"/>
        <end position="81"/>
    </location>
</feature>
<keyword evidence="1" id="KW-0677">Repeat</keyword>
<name>A0A7W7YD17_9BACT</name>
<dbReference type="SMART" id="SM00028">
    <property type="entry name" value="TPR"/>
    <property type="match status" value="3"/>
</dbReference>
<accession>A0A7W7YD17</accession>
<feature type="repeat" description="TPR" evidence="3">
    <location>
        <begin position="116"/>
        <end position="149"/>
    </location>
</feature>
<dbReference type="RefSeq" id="WP_184341245.1">
    <property type="nucleotide sequence ID" value="NZ_JACHIG010000007.1"/>
</dbReference>
<dbReference type="AlphaFoldDB" id="A0A7W7YD17"/>
<dbReference type="Pfam" id="PF07719">
    <property type="entry name" value="TPR_2"/>
    <property type="match status" value="1"/>
</dbReference>
<sequence length="185" mass="21026">MSPSRFFCCFLTLSLCAAAVEPMAPGTVKTTPKLEVLNRQIAENAENAQAYSNRGYVLALLGRKEEARADLKKALSLSDKPNMHNRAGWAYFNMGDYADTVRECELAAKMSDHQAHYDYYSLVLGYWGTGDLQKALENYQLAVEKDPRFGSYKTLMERTLEWTPLEQRAIHEVYVLWSKAWKPAS</sequence>
<dbReference type="InterPro" id="IPR019734">
    <property type="entry name" value="TPR_rpt"/>
</dbReference>
<dbReference type="InterPro" id="IPR011990">
    <property type="entry name" value="TPR-like_helical_dom_sf"/>
</dbReference>
<feature type="chain" id="PRO_5031499268" evidence="4">
    <location>
        <begin position="20"/>
        <end position="185"/>
    </location>
</feature>
<feature type="signal peptide" evidence="4">
    <location>
        <begin position="1"/>
        <end position="19"/>
    </location>
</feature>
<comment type="caution">
    <text evidence="5">The sequence shown here is derived from an EMBL/GenBank/DDBJ whole genome shotgun (WGS) entry which is preliminary data.</text>
</comment>
<dbReference type="SUPFAM" id="SSF48452">
    <property type="entry name" value="TPR-like"/>
    <property type="match status" value="1"/>
</dbReference>
<evidence type="ECO:0000256" key="2">
    <source>
        <dbReference type="ARBA" id="ARBA00022803"/>
    </source>
</evidence>
<keyword evidence="4" id="KW-0732">Signal</keyword>
<gene>
    <name evidence="5" type="ORF">HNQ65_003536</name>
</gene>
<evidence type="ECO:0000256" key="4">
    <source>
        <dbReference type="SAM" id="SignalP"/>
    </source>
</evidence>
<dbReference type="Gene3D" id="1.25.40.10">
    <property type="entry name" value="Tetratricopeptide repeat domain"/>
    <property type="match status" value="1"/>
</dbReference>
<keyword evidence="6" id="KW-1185">Reference proteome</keyword>
<keyword evidence="2 3" id="KW-0802">TPR repeat</keyword>
<evidence type="ECO:0000256" key="3">
    <source>
        <dbReference type="PROSITE-ProRule" id="PRU00339"/>
    </source>
</evidence>
<dbReference type="EMBL" id="JACHIG010000007">
    <property type="protein sequence ID" value="MBB5033946.1"/>
    <property type="molecule type" value="Genomic_DNA"/>
</dbReference>
<evidence type="ECO:0000313" key="6">
    <source>
        <dbReference type="Proteomes" id="UP000590740"/>
    </source>
</evidence>
<evidence type="ECO:0000256" key="1">
    <source>
        <dbReference type="ARBA" id="ARBA00022737"/>
    </source>
</evidence>